<dbReference type="Proteomes" id="UP000052020">
    <property type="component" value="Unassembled WGS sequence"/>
</dbReference>
<gene>
    <name evidence="1" type="ORF">AMK68_02300</name>
</gene>
<feature type="non-terminal residue" evidence="1">
    <location>
        <position position="1"/>
    </location>
</feature>
<sequence length="660" mass="74715">IPLNDDPPYPDNSETRGNYIRDIVPKLMKAAPGLDFIGYRIGESGEGEEFYNRAFVDGVRAGERPIKLYTRTWGASRGPLVRLSELSPGETYLEIKYNGEQFGLPYIIPGGRMGGSYSYQDYGRLPRKYDIIWQIRANGTHRIFPWGDPEFVRRGMEAVHHVGAVGFCTEPMSAYYPWTNYYLKDPEQRQQCFQWTYERDWFWDYLFGRLAYDPKTPEAVWLNLFERRWGEAGLEIYRAYLSMSKIVPTIWATHCLGPDHRNMAPEMENGGSIESFLKERPADVAVIQDPQQYVENLKMGRGSGRATPMEMAEILVAAAANAEMHMRKARAQLGEPSQPFECLDTAVSALAELAQYYARKIVAGVALGKYLAGNDWADLYRCRWLVDQSHAHWAKLAEITETHYLPVIDTLRMHTMEFTWQAEGKKLARDHEVLDRLGRAGIDSIPQKQEPPTVGHFPLARALPREAIRMTCSAAHQSGIRLVTLRYQSADGGERSVLMTPVPNQEWVYLGVIPAEDVKPGSITYSIVAERPEAGSPEGERTTAVGPHVIQVNADRTPPQIRNLRHDHEGTASETTISAEITDDTEVGEVTLWWRPLPSGENWQRAKMMPAAGEYRATVPVTSDGLLYYVEAVDRAANGSQYPHFLKEQPYRVIDPWPVS</sequence>
<dbReference type="AlphaFoldDB" id="A0A0S7XNX0"/>
<evidence type="ECO:0000313" key="1">
    <source>
        <dbReference type="EMBL" id="KPJ64106.1"/>
    </source>
</evidence>
<name>A0A0S7XNX0_9BACT</name>
<evidence type="ECO:0000313" key="2">
    <source>
        <dbReference type="Proteomes" id="UP000052020"/>
    </source>
</evidence>
<protein>
    <submittedName>
        <fullName evidence="1">Uncharacterized protein</fullName>
    </submittedName>
</protein>
<reference evidence="1 2" key="1">
    <citation type="journal article" date="2015" name="Microbiome">
        <title>Genomic resolution of linkages in carbon, nitrogen, and sulfur cycling among widespread estuary sediment bacteria.</title>
        <authorList>
            <person name="Baker B.J."/>
            <person name="Lazar C.S."/>
            <person name="Teske A.P."/>
            <person name="Dick G.J."/>
        </authorList>
    </citation>
    <scope>NUCLEOTIDE SEQUENCE [LARGE SCALE GENOMIC DNA]</scope>
    <source>
        <strain evidence="1">DG_56</strain>
    </source>
</reference>
<accession>A0A0S7XNX0</accession>
<organism evidence="1 2">
    <name type="scientific">candidate division KD3-62 bacterium DG_56</name>
    <dbReference type="NCBI Taxonomy" id="1704032"/>
    <lineage>
        <taxon>Bacteria</taxon>
        <taxon>candidate division KD3-62</taxon>
    </lineage>
</organism>
<comment type="caution">
    <text evidence="1">The sequence shown here is derived from an EMBL/GenBank/DDBJ whole genome shotgun (WGS) entry which is preliminary data.</text>
</comment>
<dbReference type="EMBL" id="LIZY01000042">
    <property type="protein sequence ID" value="KPJ64106.1"/>
    <property type="molecule type" value="Genomic_DNA"/>
</dbReference>
<proteinExistence type="predicted"/>